<evidence type="ECO:0000313" key="1">
    <source>
        <dbReference type="EMBL" id="KAK3047083.1"/>
    </source>
</evidence>
<keyword evidence="2" id="KW-1185">Reference proteome</keyword>
<name>A0AAJ0G4F8_9PEZI</name>
<sequence>MADIDAARAISCRVLSHQDFVDRAAIKSSIRTAWELLRSASRQKHDQFDRVCSVVEYMSTVGIGATSYATSVSRTSRMASNIIYDTIYCAKERFDQRLRDSRPADLTLAAEQESELQQELGMDGDFAWDGLLDFPYLDLDMNN</sequence>
<organism evidence="1 2">
    <name type="scientific">Extremus antarcticus</name>
    <dbReference type="NCBI Taxonomy" id="702011"/>
    <lineage>
        <taxon>Eukaryota</taxon>
        <taxon>Fungi</taxon>
        <taxon>Dikarya</taxon>
        <taxon>Ascomycota</taxon>
        <taxon>Pezizomycotina</taxon>
        <taxon>Dothideomycetes</taxon>
        <taxon>Dothideomycetidae</taxon>
        <taxon>Mycosphaerellales</taxon>
        <taxon>Extremaceae</taxon>
        <taxon>Extremus</taxon>
    </lineage>
</organism>
<gene>
    <name evidence="1" type="primary">LEU3_1</name>
    <name evidence="1" type="ORF">LTR09_011508</name>
</gene>
<dbReference type="EMBL" id="JAWDJX010000069">
    <property type="protein sequence ID" value="KAK3047083.1"/>
    <property type="molecule type" value="Genomic_DNA"/>
</dbReference>
<dbReference type="AlphaFoldDB" id="A0AAJ0G4F8"/>
<evidence type="ECO:0000313" key="2">
    <source>
        <dbReference type="Proteomes" id="UP001271007"/>
    </source>
</evidence>
<proteinExistence type="predicted"/>
<reference evidence="1" key="1">
    <citation type="submission" date="2023-04" db="EMBL/GenBank/DDBJ databases">
        <title>Black Yeasts Isolated from many extreme environments.</title>
        <authorList>
            <person name="Coleine C."/>
            <person name="Stajich J.E."/>
            <person name="Selbmann L."/>
        </authorList>
    </citation>
    <scope>NUCLEOTIDE SEQUENCE</scope>
    <source>
        <strain evidence="1">CCFEE 5312</strain>
    </source>
</reference>
<dbReference type="Proteomes" id="UP001271007">
    <property type="component" value="Unassembled WGS sequence"/>
</dbReference>
<comment type="caution">
    <text evidence="1">The sequence shown here is derived from an EMBL/GenBank/DDBJ whole genome shotgun (WGS) entry which is preliminary data.</text>
</comment>
<protein>
    <submittedName>
        <fullName evidence="1">Regulatory protein leu3</fullName>
    </submittedName>
</protein>
<accession>A0AAJ0G4F8</accession>